<protein>
    <recommendedName>
        <fullName evidence="3">Reverse transcriptase Ty1/copia-type domain-containing protein</fullName>
    </recommendedName>
</protein>
<keyword evidence="2" id="KW-0472">Membrane</keyword>
<reference evidence="4" key="1">
    <citation type="submission" date="2023-03" db="EMBL/GenBank/DDBJ databases">
        <title>Chromosome-scale reference genome and RAD-based genetic map of yellow starthistle (Centaurea solstitialis) reveal putative structural variation and QTLs associated with invader traits.</title>
        <authorList>
            <person name="Reatini B."/>
            <person name="Cang F.A."/>
            <person name="Jiang Q."/>
            <person name="Mckibben M.T.W."/>
            <person name="Barker M.S."/>
            <person name="Rieseberg L.H."/>
            <person name="Dlugosch K.M."/>
        </authorList>
    </citation>
    <scope>NUCLEOTIDE SEQUENCE</scope>
    <source>
        <strain evidence="4">CAN-66</strain>
        <tissue evidence="4">Leaf</tissue>
    </source>
</reference>
<feature type="compositionally biased region" description="Polar residues" evidence="1">
    <location>
        <begin position="58"/>
        <end position="72"/>
    </location>
</feature>
<accession>A0AA38TBU8</accession>
<dbReference type="InterPro" id="IPR013103">
    <property type="entry name" value="RVT_2"/>
</dbReference>
<dbReference type="Pfam" id="PF07727">
    <property type="entry name" value="RVT_2"/>
    <property type="match status" value="1"/>
</dbReference>
<keyword evidence="2" id="KW-0812">Transmembrane</keyword>
<dbReference type="Proteomes" id="UP001172457">
    <property type="component" value="Chromosome 3"/>
</dbReference>
<feature type="region of interest" description="Disordered" evidence="1">
    <location>
        <begin position="27"/>
        <end position="85"/>
    </location>
</feature>
<sequence>MPNSDSNPSNIPFFTDSSISLDVPVTSLDTPSLVTSPEPVPIPSPTQSPAPPQGSTPETSAESTDPGPSQSENVRHPDRQIMNQLPTRKPLLAHIGRKLCKRNFMLLIKLILGTLFLFLLIKTKSDGSIDRYKSCLVAKGFNQEYGINYEETFAPVARTTSVRSLLAIAATKRWPLFQMDVKNAFLNGDLSEEVYMTLPPRVSLPTWHVCRLRKALYGLKQAPRAWCLGKLIQDNHEAQPSFIKLKSDRSSKKRFSLKNLNVTIVKPAPVIAVAFMAQ</sequence>
<name>A0AA38TBU8_9ASTR</name>
<feature type="domain" description="Reverse transcriptase Ty1/copia-type" evidence="3">
    <location>
        <begin position="125"/>
        <end position="227"/>
    </location>
</feature>
<dbReference type="SUPFAM" id="SSF56672">
    <property type="entry name" value="DNA/RNA polymerases"/>
    <property type="match status" value="1"/>
</dbReference>
<comment type="caution">
    <text evidence="4">The sequence shown here is derived from an EMBL/GenBank/DDBJ whole genome shotgun (WGS) entry which is preliminary data.</text>
</comment>
<dbReference type="AlphaFoldDB" id="A0AA38TBU8"/>
<evidence type="ECO:0000256" key="2">
    <source>
        <dbReference type="SAM" id="Phobius"/>
    </source>
</evidence>
<gene>
    <name evidence="4" type="ORF">OSB04_012704</name>
</gene>
<evidence type="ECO:0000313" key="4">
    <source>
        <dbReference type="EMBL" id="KAJ9558090.1"/>
    </source>
</evidence>
<dbReference type="InterPro" id="IPR043502">
    <property type="entry name" value="DNA/RNA_pol_sf"/>
</dbReference>
<evidence type="ECO:0000313" key="5">
    <source>
        <dbReference type="Proteomes" id="UP001172457"/>
    </source>
</evidence>
<keyword evidence="5" id="KW-1185">Reference proteome</keyword>
<feature type="transmembrane region" description="Helical" evidence="2">
    <location>
        <begin position="104"/>
        <end position="121"/>
    </location>
</feature>
<proteinExistence type="predicted"/>
<dbReference type="EMBL" id="JARYMX010000003">
    <property type="protein sequence ID" value="KAJ9558090.1"/>
    <property type="molecule type" value="Genomic_DNA"/>
</dbReference>
<evidence type="ECO:0000259" key="3">
    <source>
        <dbReference type="Pfam" id="PF07727"/>
    </source>
</evidence>
<feature type="compositionally biased region" description="Pro residues" evidence="1">
    <location>
        <begin position="38"/>
        <end position="54"/>
    </location>
</feature>
<evidence type="ECO:0000256" key="1">
    <source>
        <dbReference type="SAM" id="MobiDB-lite"/>
    </source>
</evidence>
<keyword evidence="2" id="KW-1133">Transmembrane helix</keyword>
<organism evidence="4 5">
    <name type="scientific">Centaurea solstitialis</name>
    <name type="common">yellow star-thistle</name>
    <dbReference type="NCBI Taxonomy" id="347529"/>
    <lineage>
        <taxon>Eukaryota</taxon>
        <taxon>Viridiplantae</taxon>
        <taxon>Streptophyta</taxon>
        <taxon>Embryophyta</taxon>
        <taxon>Tracheophyta</taxon>
        <taxon>Spermatophyta</taxon>
        <taxon>Magnoliopsida</taxon>
        <taxon>eudicotyledons</taxon>
        <taxon>Gunneridae</taxon>
        <taxon>Pentapetalae</taxon>
        <taxon>asterids</taxon>
        <taxon>campanulids</taxon>
        <taxon>Asterales</taxon>
        <taxon>Asteraceae</taxon>
        <taxon>Carduoideae</taxon>
        <taxon>Cardueae</taxon>
        <taxon>Centaureinae</taxon>
        <taxon>Centaurea</taxon>
    </lineage>
</organism>